<accession>A0A9W6RQ53</accession>
<feature type="region of interest" description="Disordered" evidence="1">
    <location>
        <begin position="1"/>
        <end position="26"/>
    </location>
</feature>
<proteinExistence type="predicted"/>
<evidence type="ECO:0000256" key="1">
    <source>
        <dbReference type="SAM" id="MobiDB-lite"/>
    </source>
</evidence>
<dbReference type="Proteomes" id="UP001165135">
    <property type="component" value="Unassembled WGS sequence"/>
</dbReference>
<evidence type="ECO:0000313" key="2">
    <source>
        <dbReference type="EMBL" id="GLY79819.1"/>
    </source>
</evidence>
<protein>
    <submittedName>
        <fullName evidence="2">Uncharacterized protein</fullName>
    </submittedName>
</protein>
<sequence>MDSSSSGAAGSVGDPDDEHPNPVGDAVVKGVRKVLNKFGPAGEKAAEHLPEEQK</sequence>
<dbReference type="EMBL" id="BSTJ01000012">
    <property type="protein sequence ID" value="GLY79819.1"/>
    <property type="molecule type" value="Genomic_DNA"/>
</dbReference>
<organism evidence="2 3">
    <name type="scientific">Actinoallomurus iriomotensis</name>
    <dbReference type="NCBI Taxonomy" id="478107"/>
    <lineage>
        <taxon>Bacteria</taxon>
        <taxon>Bacillati</taxon>
        <taxon>Actinomycetota</taxon>
        <taxon>Actinomycetes</taxon>
        <taxon>Streptosporangiales</taxon>
        <taxon>Thermomonosporaceae</taxon>
        <taxon>Actinoallomurus</taxon>
    </lineage>
</organism>
<evidence type="ECO:0000313" key="3">
    <source>
        <dbReference type="Proteomes" id="UP001165135"/>
    </source>
</evidence>
<gene>
    <name evidence="2" type="ORF">Airi01_080860</name>
</gene>
<name>A0A9W6RQ53_9ACTN</name>
<comment type="caution">
    <text evidence="2">The sequence shown here is derived from an EMBL/GenBank/DDBJ whole genome shotgun (WGS) entry which is preliminary data.</text>
</comment>
<feature type="compositionally biased region" description="Low complexity" evidence="1">
    <location>
        <begin position="1"/>
        <end position="11"/>
    </location>
</feature>
<dbReference type="RefSeq" id="WP_285631858.1">
    <property type="nucleotide sequence ID" value="NZ_BSTJ01000012.1"/>
</dbReference>
<reference evidence="2" key="1">
    <citation type="submission" date="2023-03" db="EMBL/GenBank/DDBJ databases">
        <title>Actinoallomurus iriomotensis NBRC 103681.</title>
        <authorList>
            <person name="Ichikawa N."/>
            <person name="Sato H."/>
            <person name="Tonouchi N."/>
        </authorList>
    </citation>
    <scope>NUCLEOTIDE SEQUENCE</scope>
    <source>
        <strain evidence="2">NBRC 103681</strain>
    </source>
</reference>
<dbReference type="AlphaFoldDB" id="A0A9W6RQ53"/>